<reference evidence="14 15" key="1">
    <citation type="submission" date="2020-08" db="EMBL/GenBank/DDBJ databases">
        <authorList>
            <person name="Hejnol A."/>
        </authorList>
    </citation>
    <scope>NUCLEOTIDE SEQUENCE [LARGE SCALE GENOMIC DNA]</scope>
</reference>
<dbReference type="EMBL" id="CAJFCJ010000003">
    <property type="protein sequence ID" value="CAD5112795.1"/>
    <property type="molecule type" value="Genomic_DNA"/>
</dbReference>
<evidence type="ECO:0000256" key="7">
    <source>
        <dbReference type="ARBA" id="ARBA00023065"/>
    </source>
</evidence>
<evidence type="ECO:0000256" key="12">
    <source>
        <dbReference type="RuleBase" id="RU000679"/>
    </source>
</evidence>
<dbReference type="PANTHER" id="PTHR11690">
    <property type="entry name" value="AMILORIDE-SENSITIVE SODIUM CHANNEL-RELATED"/>
    <property type="match status" value="1"/>
</dbReference>
<gene>
    <name evidence="14" type="ORF">DGYR_LOCUS1875</name>
</gene>
<sequence length="1004" mass="117061">MNCKRMEDRPSENDYFVPSLDKRCRQGEAIRNRRKKKTRISVRLSEHEKPKGWKEVWYEFTQKTTLHGINKITEHTPFVLRRLVWILLLLGGIGVFSYQMWTAINHYFSRPVTVNIAINYNKSLVYPAVTLCNQNVFRMTAAAEYGLYDLIDSLYRTSDMSDADLANFSEINAAELTLADLFNLTAHRKKDMITDCIWDGKECTLKDFDEVYTDHGVCFTFNSGKNWPVRRVNSTGAGRGLSVKINIEQYEYMKGPNNAAGLKILVHDQQEVPLVRELGQAIPPSSKALVGLQILQVNNLKHPYGKCDDRETLDYYDLYSIPGCKIECKLRHVGNICKCREVYMPAGKETNTKQNYPVCNFSDMKYCVMGELKKRYPCSCSMPCSRTMYEASISYSTTSEFDTDRILHGKRIHNLKQNYIKARETGQKVKPHAVSKDREKVEAVWRTSKILYQAFIQINSILQDLYQIVKDKKREHECRCQFHRNFALPFVVKFTTFSFLATWQNFEDELLSSLTTNMRMFTYDLKLNIQKAMLSNSTKERNLYLWQAEKATRVQRKLAKDSVSSLVKVRRAFESGKPYKLSNLDFREFPEKYKLALVPSELLSKKWKITYEHFVNLEQDVNATFHNLTDLHDFLKSSKPEQINDYLSTLKSLRSAAKRMVKHRQYIREDLIYSIRDELEKKLTSFDKKYALFLKERSDLLMLLGNIDDLMNKLNKVIWPFFESQINLSKAYISAGKNSSKTELARRILSGGVTEKMQQFQVLFNDIRARTRNFNHDWKKFTNTYLGVLVSIGDEEITRKFYMELADGYRTNSSDYRAMKQPNLGDCTSIRHFYSIDLPWRTVNMIFKITKRIEKTMGDIQNKSDMSKKVGDTDDRFFKAFSAWRQDLDKFKQGNEIDVAFIRSNFMEVDVFMKELYYEHVEQQVGYEVTNLWSDIGGSLGLFIGASVLTMCELADAVIHNFFKVLLEKKRARALIEERRKQRRMGLQTAVASFHGRTFDADDV</sequence>
<keyword evidence="2 12" id="KW-0813">Transport</keyword>
<feature type="transmembrane region" description="Helical" evidence="13">
    <location>
        <begin position="83"/>
        <end position="101"/>
    </location>
</feature>
<evidence type="ECO:0000313" key="14">
    <source>
        <dbReference type="EMBL" id="CAD5112795.1"/>
    </source>
</evidence>
<dbReference type="PRINTS" id="PR01078">
    <property type="entry name" value="AMINACHANNEL"/>
</dbReference>
<dbReference type="AlphaFoldDB" id="A0A7I8V971"/>
<dbReference type="GO" id="GO:0015280">
    <property type="term" value="F:ligand-gated sodium channel activity"/>
    <property type="evidence" value="ECO:0007669"/>
    <property type="project" value="TreeGrafter"/>
</dbReference>
<dbReference type="FunFam" id="1.10.287.770:FF:000001">
    <property type="entry name" value="Acid-sensing ion channel subunit 1"/>
    <property type="match status" value="1"/>
</dbReference>
<comment type="similarity">
    <text evidence="12">Belongs to the amiloride-sensitive sodium channel (TC 1.A.6) family.</text>
</comment>
<evidence type="ECO:0000256" key="8">
    <source>
        <dbReference type="ARBA" id="ARBA00023136"/>
    </source>
</evidence>
<evidence type="ECO:0000256" key="6">
    <source>
        <dbReference type="ARBA" id="ARBA00023053"/>
    </source>
</evidence>
<evidence type="ECO:0000256" key="2">
    <source>
        <dbReference type="ARBA" id="ARBA00022448"/>
    </source>
</evidence>
<comment type="subcellular location">
    <subcellularLocation>
        <location evidence="1">Membrane</location>
        <topology evidence="1">Multi-pass membrane protein</topology>
    </subcellularLocation>
</comment>
<dbReference type="OrthoDB" id="6502088at2759"/>
<evidence type="ECO:0000256" key="11">
    <source>
        <dbReference type="ARBA" id="ARBA00023303"/>
    </source>
</evidence>
<evidence type="ECO:0000256" key="9">
    <source>
        <dbReference type="ARBA" id="ARBA00023180"/>
    </source>
</evidence>
<keyword evidence="9" id="KW-0325">Glycoprotein</keyword>
<evidence type="ECO:0000256" key="4">
    <source>
        <dbReference type="ARBA" id="ARBA00022692"/>
    </source>
</evidence>
<organism evidence="14 15">
    <name type="scientific">Dimorphilus gyrociliatus</name>
    <dbReference type="NCBI Taxonomy" id="2664684"/>
    <lineage>
        <taxon>Eukaryota</taxon>
        <taxon>Metazoa</taxon>
        <taxon>Spiralia</taxon>
        <taxon>Lophotrochozoa</taxon>
        <taxon>Annelida</taxon>
        <taxon>Polychaeta</taxon>
        <taxon>Polychaeta incertae sedis</taxon>
        <taxon>Dinophilidae</taxon>
        <taxon>Dimorphilus</taxon>
    </lineage>
</organism>
<accession>A0A7I8V971</accession>
<keyword evidence="7 12" id="KW-0406">Ion transport</keyword>
<comment type="caution">
    <text evidence="14">The sequence shown here is derived from an EMBL/GenBank/DDBJ whole genome shotgun (WGS) entry which is preliminary data.</text>
</comment>
<evidence type="ECO:0000256" key="5">
    <source>
        <dbReference type="ARBA" id="ARBA00022989"/>
    </source>
</evidence>
<keyword evidence="8 13" id="KW-0472">Membrane</keyword>
<dbReference type="Proteomes" id="UP000549394">
    <property type="component" value="Unassembled WGS sequence"/>
</dbReference>
<keyword evidence="10 12" id="KW-0739">Sodium transport</keyword>
<evidence type="ECO:0000256" key="13">
    <source>
        <dbReference type="SAM" id="Phobius"/>
    </source>
</evidence>
<dbReference type="GO" id="GO:0005886">
    <property type="term" value="C:plasma membrane"/>
    <property type="evidence" value="ECO:0007669"/>
    <property type="project" value="TreeGrafter"/>
</dbReference>
<dbReference type="Gene3D" id="1.10.287.820">
    <property type="entry name" value="Acid-sensing ion channel domain"/>
    <property type="match status" value="1"/>
</dbReference>
<keyword evidence="15" id="KW-1185">Reference proteome</keyword>
<keyword evidence="3 12" id="KW-0894">Sodium channel</keyword>
<name>A0A7I8V971_9ANNE</name>
<keyword evidence="11 12" id="KW-0407">Ion channel</keyword>
<evidence type="ECO:0000313" key="15">
    <source>
        <dbReference type="Proteomes" id="UP000549394"/>
    </source>
</evidence>
<evidence type="ECO:0000256" key="3">
    <source>
        <dbReference type="ARBA" id="ARBA00022461"/>
    </source>
</evidence>
<dbReference type="Gene3D" id="2.60.470.10">
    <property type="entry name" value="Acid-sensing ion channels like domains"/>
    <property type="match status" value="1"/>
</dbReference>
<keyword evidence="4 12" id="KW-0812">Transmembrane</keyword>
<dbReference type="InterPro" id="IPR001873">
    <property type="entry name" value="ENaC"/>
</dbReference>
<evidence type="ECO:0000256" key="1">
    <source>
        <dbReference type="ARBA" id="ARBA00004141"/>
    </source>
</evidence>
<protein>
    <submittedName>
        <fullName evidence="14">DgyrCDS2005</fullName>
    </submittedName>
</protein>
<keyword evidence="6" id="KW-0915">Sodium</keyword>
<dbReference type="Pfam" id="PF00858">
    <property type="entry name" value="ASC"/>
    <property type="match status" value="2"/>
</dbReference>
<proteinExistence type="inferred from homology"/>
<keyword evidence="5 13" id="KW-1133">Transmembrane helix</keyword>
<dbReference type="Gene3D" id="1.10.287.770">
    <property type="entry name" value="YojJ-like"/>
    <property type="match status" value="1"/>
</dbReference>
<evidence type="ECO:0000256" key="10">
    <source>
        <dbReference type="ARBA" id="ARBA00023201"/>
    </source>
</evidence>